<dbReference type="GO" id="GO:0004029">
    <property type="term" value="F:aldehyde dehydrogenase (NAD+) activity"/>
    <property type="evidence" value="ECO:0007669"/>
    <property type="project" value="UniProtKB-EC"/>
</dbReference>
<protein>
    <recommendedName>
        <fullName evidence="5">aldehyde dehydrogenase (NAD(+))</fullName>
        <ecNumber evidence="5">1.2.1.3</ecNumber>
    </recommendedName>
</protein>
<dbReference type="EC" id="1.2.1.3" evidence="5"/>
<dbReference type="PANTHER" id="PTHR43521:SF1">
    <property type="entry name" value="ALPHA-AMINOADIPIC SEMIALDEHYDE DEHYDROGENASE"/>
    <property type="match status" value="1"/>
</dbReference>
<proteinExistence type="inferred from homology"/>
<name>A0A158Q2Q9_DRAME</name>
<keyword evidence="4" id="KW-0520">NAD</keyword>
<reference evidence="9 11" key="2">
    <citation type="submission" date="2018-11" db="EMBL/GenBank/DDBJ databases">
        <authorList>
            <consortium name="Pathogen Informatics"/>
        </authorList>
    </citation>
    <scope>NUCLEOTIDE SEQUENCE [LARGE SCALE GENOMIC DNA]</scope>
</reference>
<keyword evidence="3 7" id="KW-0560">Oxidoreductase</keyword>
<dbReference type="EMBL" id="UYYG01001151">
    <property type="protein sequence ID" value="VDN55032.1"/>
    <property type="molecule type" value="Genomic_DNA"/>
</dbReference>
<feature type="domain" description="Aldehyde dehydrogenase" evidence="8">
    <location>
        <begin position="88"/>
        <end position="533"/>
    </location>
</feature>
<evidence type="ECO:0000256" key="4">
    <source>
        <dbReference type="ARBA" id="ARBA00023027"/>
    </source>
</evidence>
<dbReference type="STRING" id="318479.A0A158Q2Q9"/>
<comment type="subunit">
    <text evidence="2">Homotetramer.</text>
</comment>
<evidence type="ECO:0000256" key="1">
    <source>
        <dbReference type="ARBA" id="ARBA00009986"/>
    </source>
</evidence>
<accession>A0A158Q2Q9</accession>
<dbReference type="SUPFAM" id="SSF53720">
    <property type="entry name" value="ALDH-like"/>
    <property type="match status" value="1"/>
</dbReference>
<reference evidence="12" key="1">
    <citation type="submission" date="2016-04" db="UniProtKB">
        <authorList>
            <consortium name="WormBaseParasite"/>
        </authorList>
    </citation>
    <scope>IDENTIFICATION</scope>
</reference>
<evidence type="ECO:0000256" key="6">
    <source>
        <dbReference type="PROSITE-ProRule" id="PRU10007"/>
    </source>
</evidence>
<dbReference type="InterPro" id="IPR016161">
    <property type="entry name" value="Ald_DH/histidinol_DH"/>
</dbReference>
<sequence>MSALQQKINEIFAHCYVSLRIESVSSAMLRNLFIRCQINNDIIQRRLSSMIISNPKYSFLKELGLDEENCGVFSGEWKSSGSVVDSVSPATNEIIARVQYEILFSVNSGSLDDYSRAANMARNAYEYWVNIPPPRRGEVVRQIGDALRSQISNLGKLISLEMGKIIVEGIGEVQEYVDICDYAVGLSRSFAGQILPSERPDHVLLEQWNPLGVVGVISAFNFPCAVYGWNNAIALVCGNSVIWKPAASTSLTAIAITKLIEKVLKANGIPGGLCSLVTGENFIGETLCKDSRINLVSFTGSTTVGKLVAQNVQARFGKTLLELGGNNAIIVNEDADLNMVIPAIVFAAVGTTGQRCTTTRRLIVHEKLFDQVLSKLISAYGQLEKRIGDPLDENILIGPIHSKISVLQYKSAITEAISQGGKVEFGGKVLDDRPGNFVMPTIITGLNSSSEIVMRETFAPILYVLKFKTLDEAIAINNQIFLSLPNGSDCGIVNVNIPTSGAEIGGAFGGEKATGGGRESGSDSWKQYMRRSTITINYGKDLPLAQGIHFG</sequence>
<dbReference type="PANTHER" id="PTHR43521">
    <property type="entry name" value="ALPHA-AMINOADIPIC SEMIALDEHYDE DEHYDROGENASE"/>
    <property type="match status" value="1"/>
</dbReference>
<dbReference type="WBParaSite" id="DME_0000064501-mRNA-1">
    <property type="protein sequence ID" value="DME_0000064501-mRNA-1"/>
    <property type="gene ID" value="DME_0000064501"/>
</dbReference>
<comment type="similarity">
    <text evidence="1 7">Belongs to the aldehyde dehydrogenase family.</text>
</comment>
<dbReference type="InterPro" id="IPR016163">
    <property type="entry name" value="Ald_DH_C"/>
</dbReference>
<dbReference type="Gene3D" id="3.40.605.10">
    <property type="entry name" value="Aldehyde Dehydrogenase, Chain A, domain 1"/>
    <property type="match status" value="1"/>
</dbReference>
<dbReference type="InterPro" id="IPR029510">
    <property type="entry name" value="Ald_DH_CS_GLU"/>
</dbReference>
<evidence type="ECO:0000259" key="8">
    <source>
        <dbReference type="Pfam" id="PF00171"/>
    </source>
</evidence>
<feature type="active site" evidence="6">
    <location>
        <position position="322"/>
    </location>
</feature>
<dbReference type="PROSITE" id="PS00687">
    <property type="entry name" value="ALDEHYDE_DEHYDR_GLU"/>
    <property type="match status" value="1"/>
</dbReference>
<organism evidence="10 12">
    <name type="scientific">Dracunculus medinensis</name>
    <name type="common">Guinea worm</name>
    <dbReference type="NCBI Taxonomy" id="318479"/>
    <lineage>
        <taxon>Eukaryota</taxon>
        <taxon>Metazoa</taxon>
        <taxon>Ecdysozoa</taxon>
        <taxon>Nematoda</taxon>
        <taxon>Chromadorea</taxon>
        <taxon>Rhabditida</taxon>
        <taxon>Spirurina</taxon>
        <taxon>Dracunculoidea</taxon>
        <taxon>Dracunculidae</taxon>
        <taxon>Dracunculus</taxon>
    </lineage>
</organism>
<dbReference type="OrthoDB" id="310895at2759"/>
<dbReference type="InterPro" id="IPR015590">
    <property type="entry name" value="Aldehyde_DH_dom"/>
</dbReference>
<dbReference type="InterPro" id="IPR016162">
    <property type="entry name" value="Ald_DH_N"/>
</dbReference>
<dbReference type="CDD" id="cd07130">
    <property type="entry name" value="ALDH_F7_AASADH"/>
    <property type="match status" value="1"/>
</dbReference>
<evidence type="ECO:0000256" key="3">
    <source>
        <dbReference type="ARBA" id="ARBA00023002"/>
    </source>
</evidence>
<keyword evidence="11" id="KW-1185">Reference proteome</keyword>
<evidence type="ECO:0000313" key="10">
    <source>
        <dbReference type="Proteomes" id="UP000038040"/>
    </source>
</evidence>
<evidence type="ECO:0000256" key="2">
    <source>
        <dbReference type="ARBA" id="ARBA00011881"/>
    </source>
</evidence>
<evidence type="ECO:0000313" key="12">
    <source>
        <dbReference type="WBParaSite" id="DME_0000064501-mRNA-1"/>
    </source>
</evidence>
<dbReference type="Proteomes" id="UP000274756">
    <property type="component" value="Unassembled WGS sequence"/>
</dbReference>
<dbReference type="Proteomes" id="UP000038040">
    <property type="component" value="Unplaced"/>
</dbReference>
<evidence type="ECO:0000313" key="11">
    <source>
        <dbReference type="Proteomes" id="UP000274756"/>
    </source>
</evidence>
<gene>
    <name evidence="9" type="ORF">DME_LOCUS5005</name>
</gene>
<dbReference type="Pfam" id="PF00171">
    <property type="entry name" value="Aldedh"/>
    <property type="match status" value="1"/>
</dbReference>
<dbReference type="AlphaFoldDB" id="A0A158Q2Q9"/>
<evidence type="ECO:0000313" key="9">
    <source>
        <dbReference type="EMBL" id="VDN55032.1"/>
    </source>
</evidence>
<dbReference type="Gene3D" id="3.40.309.10">
    <property type="entry name" value="Aldehyde Dehydrogenase, Chain A, domain 2"/>
    <property type="match status" value="1"/>
</dbReference>
<dbReference type="InterPro" id="IPR044638">
    <property type="entry name" value="ALDH7A1-like"/>
</dbReference>
<evidence type="ECO:0000256" key="7">
    <source>
        <dbReference type="RuleBase" id="RU003345"/>
    </source>
</evidence>
<evidence type="ECO:0000256" key="5">
    <source>
        <dbReference type="ARBA" id="ARBA00024226"/>
    </source>
</evidence>